<dbReference type="EMBL" id="VUNS01000004">
    <property type="protein sequence ID" value="MST96503.1"/>
    <property type="molecule type" value="Genomic_DNA"/>
</dbReference>
<dbReference type="RefSeq" id="WP_154417233.1">
    <property type="nucleotide sequence ID" value="NZ_VUNS01000004.1"/>
</dbReference>
<protein>
    <submittedName>
        <fullName evidence="3">Type II secretion system protein</fullName>
    </submittedName>
</protein>
<comment type="caution">
    <text evidence="3">The sequence shown here is derived from an EMBL/GenBank/DDBJ whole genome shotgun (WGS) entry which is preliminary data.</text>
</comment>
<dbReference type="SUPFAM" id="SSF54523">
    <property type="entry name" value="Pili subunits"/>
    <property type="match status" value="1"/>
</dbReference>
<keyword evidence="4" id="KW-1185">Reference proteome</keyword>
<dbReference type="Pfam" id="PF07596">
    <property type="entry name" value="SBP_bac_10"/>
    <property type="match status" value="1"/>
</dbReference>
<dbReference type="InterPro" id="IPR012902">
    <property type="entry name" value="N_methyl_site"/>
</dbReference>
<evidence type="ECO:0000256" key="1">
    <source>
        <dbReference type="SAM" id="Phobius"/>
    </source>
</evidence>
<gene>
    <name evidence="3" type="ORF">FYJ85_05515</name>
</gene>
<sequence length="227" mass="25248">MKNRNRIRNIFTASRFPFTLIELLVVIAIIAILASMLLPALNQAREKARETTCKGNLKQIGLQCQMYADANKDRLPQADSGVGWEHRLLDGGYIPYSGGGVKLLRCPSDLIKRTTTEHSPKSYRANGYLWSDGDASCLKGAINRVRNRPSQLISLVCQPHEQMTCYSGAVATHYQFSIPTQWTHGGTKGTFLFLGGNVDNIMINSANVSDGTMHKRHWRANKAESEP</sequence>
<feature type="transmembrane region" description="Helical" evidence="1">
    <location>
        <begin position="20"/>
        <end position="41"/>
    </location>
</feature>
<dbReference type="InterPro" id="IPR011453">
    <property type="entry name" value="DUF1559"/>
</dbReference>
<proteinExistence type="predicted"/>
<organism evidence="3 4">
    <name type="scientific">Victivallis lenta</name>
    <dbReference type="NCBI Taxonomy" id="2606640"/>
    <lineage>
        <taxon>Bacteria</taxon>
        <taxon>Pseudomonadati</taxon>
        <taxon>Lentisphaerota</taxon>
        <taxon>Lentisphaeria</taxon>
        <taxon>Victivallales</taxon>
        <taxon>Victivallaceae</taxon>
        <taxon>Victivallis</taxon>
    </lineage>
</organism>
<evidence type="ECO:0000313" key="3">
    <source>
        <dbReference type="EMBL" id="MST96503.1"/>
    </source>
</evidence>
<accession>A0A844G022</accession>
<dbReference type="PANTHER" id="PTHR30093">
    <property type="entry name" value="GENERAL SECRETION PATHWAY PROTEIN G"/>
    <property type="match status" value="1"/>
</dbReference>
<keyword evidence="1" id="KW-0472">Membrane</keyword>
<dbReference type="Proteomes" id="UP000435649">
    <property type="component" value="Unassembled WGS sequence"/>
</dbReference>
<evidence type="ECO:0000259" key="2">
    <source>
        <dbReference type="Pfam" id="PF07596"/>
    </source>
</evidence>
<dbReference type="Gene3D" id="3.30.700.10">
    <property type="entry name" value="Glycoprotein, Type 4 Pilin"/>
    <property type="match status" value="1"/>
</dbReference>
<name>A0A844G022_9BACT</name>
<dbReference type="InterPro" id="IPR045584">
    <property type="entry name" value="Pilin-like"/>
</dbReference>
<feature type="domain" description="DUF1559" evidence="2">
    <location>
        <begin position="43"/>
        <end position="77"/>
    </location>
</feature>
<evidence type="ECO:0000313" key="4">
    <source>
        <dbReference type="Proteomes" id="UP000435649"/>
    </source>
</evidence>
<keyword evidence="1" id="KW-0812">Transmembrane</keyword>
<reference evidence="3 4" key="1">
    <citation type="submission" date="2019-08" db="EMBL/GenBank/DDBJ databases">
        <title>In-depth cultivation of the pig gut microbiome towards novel bacterial diversity and tailored functional studies.</title>
        <authorList>
            <person name="Wylensek D."/>
            <person name="Hitch T.C.A."/>
            <person name="Clavel T."/>
        </authorList>
    </citation>
    <scope>NUCLEOTIDE SEQUENCE [LARGE SCALE GENOMIC DNA]</scope>
    <source>
        <strain evidence="3 4">BBE-744-WT-12</strain>
    </source>
</reference>
<keyword evidence="1" id="KW-1133">Transmembrane helix</keyword>
<dbReference type="AlphaFoldDB" id="A0A844G022"/>
<dbReference type="NCBIfam" id="TIGR02532">
    <property type="entry name" value="IV_pilin_GFxxxE"/>
    <property type="match status" value="1"/>
</dbReference>